<organism evidence="6 8">
    <name type="scientific">Arcobacter porcinus</name>
    <dbReference type="NCBI Taxonomy" id="1935204"/>
    <lineage>
        <taxon>Bacteria</taxon>
        <taxon>Pseudomonadati</taxon>
        <taxon>Campylobacterota</taxon>
        <taxon>Epsilonproteobacteria</taxon>
        <taxon>Campylobacterales</taxon>
        <taxon>Arcobacteraceae</taxon>
        <taxon>Arcobacter</taxon>
    </lineage>
</organism>
<dbReference type="Gene3D" id="2.60.120.10">
    <property type="entry name" value="Jelly Rolls"/>
    <property type="match status" value="1"/>
</dbReference>
<dbReference type="Pfam" id="PF00027">
    <property type="entry name" value="cNMP_binding"/>
    <property type="match status" value="1"/>
</dbReference>
<dbReference type="AlphaFoldDB" id="A0A1C0B189"/>
<dbReference type="Pfam" id="PF00571">
    <property type="entry name" value="CBS"/>
    <property type="match status" value="1"/>
</dbReference>
<evidence type="ECO:0000313" key="6">
    <source>
        <dbReference type="EMBL" id="QEP40040.1"/>
    </source>
</evidence>
<reference evidence="6 8" key="3">
    <citation type="submission" date="2019-09" db="EMBL/GenBank/DDBJ databases">
        <title>Taxonomic note: a critical rebuttal of the proposed division of the genus Arcobacter into six genera, emended descriptions of Arcobacter anaerophilus and the genus Arcobacter, and an assessment of genus-level boundaries for Epsilonproteobacteria using in silico genomic comparator tools.</title>
        <authorList>
            <person name="On S.L.W."/>
            <person name="Miller W.G."/>
            <person name="Biggs P."/>
            <person name="Cornelius A."/>
            <person name="Vandamme P."/>
        </authorList>
    </citation>
    <scope>NUCLEOTIDE SEQUENCE [LARGE SCALE GENOMIC DNA]</scope>
    <source>
        <strain evidence="6 8">CCUG 56899</strain>
    </source>
</reference>
<dbReference type="InterPro" id="IPR051257">
    <property type="entry name" value="Diverse_CBS-Domain"/>
</dbReference>
<dbReference type="CDD" id="cd00038">
    <property type="entry name" value="CAP_ED"/>
    <property type="match status" value="1"/>
</dbReference>
<gene>
    <name evidence="5" type="ORF">AAX28_01161</name>
    <name evidence="6" type="ORF">APORC_0410</name>
</gene>
<dbReference type="InterPro" id="IPR018821">
    <property type="entry name" value="DUF294_put_nucleoTrafse_sb-bd"/>
</dbReference>
<dbReference type="RefSeq" id="WP_066169781.1">
    <property type="nucleotide sequence ID" value="NZ_CP036246.2"/>
</dbReference>
<evidence type="ECO:0000313" key="8">
    <source>
        <dbReference type="Proteomes" id="UP000322644"/>
    </source>
</evidence>
<feature type="domain" description="CBS" evidence="4">
    <location>
        <begin position="219"/>
        <end position="275"/>
    </location>
</feature>
<dbReference type="Gene3D" id="3.10.580.10">
    <property type="entry name" value="CBS-domain"/>
    <property type="match status" value="1"/>
</dbReference>
<evidence type="ECO:0000256" key="2">
    <source>
        <dbReference type="PROSITE-ProRule" id="PRU00703"/>
    </source>
</evidence>
<dbReference type="Pfam" id="PF03445">
    <property type="entry name" value="DUF294"/>
    <property type="match status" value="1"/>
</dbReference>
<evidence type="ECO:0000259" key="3">
    <source>
        <dbReference type="PROSITE" id="PS50042"/>
    </source>
</evidence>
<sequence>MSIQDQEVFLSKIHPFELLSPSQMARCLENMDIAYYPKGTVLISPDNIPKSFFIIIKGSVFEYNNENVVVMDYQSEDTFDSNSLIYDKCENSFKVNEELICYEIDKKIFLELIEKNQAFKDFFLKDLVNKLRTLKEKENASQLSSFMIAKVEDTLIREACIVQKDTKLIEAIDKSMKFKTSTIIVEGENKEFGIITDSLLKVKVLLEGRDLSIPVKDIAIFPLLTIKNDDYLFEALTILVKKNIKRVGVVNSSGEMLGILEQIDILSHFANHTYVIESKISKAKNIVDLKDASKDFMDIITSLQAKGVKIHHISNLIGQLNTKVYQKVYSLILPKELQESACLFVMGSEGRNEQIIKNDQDNALIVKDGIDVNLYTKYMQEITDSLIFLGYPPCKGNIMVSNPTWCKNFNQFKKDINSWLENTSNMKSFLDLAIFIDSFAVAGDKNMLIELKNILYNKQHNDIFLAYFAKSITSFETPATLSSFMNKNDLINIKKAAIFPIVHGIRSLALKYGIKETTTVKRIEILKQKNILDNKISAELIEAFEIANNIRLKHQIELLQQNSELNNNIDMQNLGKIERDLLKESFKIVNEFKNNISYIFKLNKFY</sequence>
<dbReference type="EMBL" id="LDIR01000001">
    <property type="protein sequence ID" value="OCL93618.1"/>
    <property type="molecule type" value="Genomic_DNA"/>
</dbReference>
<dbReference type="InterPro" id="IPR014710">
    <property type="entry name" value="RmlC-like_jellyroll"/>
</dbReference>
<evidence type="ECO:0000313" key="5">
    <source>
        <dbReference type="EMBL" id="OCL93618.1"/>
    </source>
</evidence>
<dbReference type="InterPro" id="IPR000595">
    <property type="entry name" value="cNMP-bd_dom"/>
</dbReference>
<dbReference type="CDD" id="cd05401">
    <property type="entry name" value="NT_GlnE_GlnD_like"/>
    <property type="match status" value="1"/>
</dbReference>
<dbReference type="PANTHER" id="PTHR43080">
    <property type="entry name" value="CBS DOMAIN-CONTAINING PROTEIN CBSX3, MITOCHONDRIAL"/>
    <property type="match status" value="1"/>
</dbReference>
<keyword evidence="7" id="KW-1185">Reference proteome</keyword>
<reference evidence="6 8" key="2">
    <citation type="submission" date="2019-09" db="EMBL/GenBank/DDBJ databases">
        <title>Complete genome sequencing of four Arcobacter species reveals a diverse suite of mobile elements.</title>
        <authorList>
            <person name="Miller W.G."/>
            <person name="Yee E."/>
            <person name="Bono J.L."/>
        </authorList>
    </citation>
    <scope>NUCLEOTIDE SEQUENCE [LARGE SCALE GENOMIC DNA]</scope>
    <source>
        <strain evidence="6 8">CCUG 56899</strain>
    </source>
</reference>
<dbReference type="SUPFAM" id="SSF51206">
    <property type="entry name" value="cAMP-binding domain-like"/>
    <property type="match status" value="1"/>
</dbReference>
<evidence type="ECO:0000259" key="4">
    <source>
        <dbReference type="PROSITE" id="PS51371"/>
    </source>
</evidence>
<dbReference type="Proteomes" id="UP000322644">
    <property type="component" value="Chromosome"/>
</dbReference>
<dbReference type="InterPro" id="IPR005105">
    <property type="entry name" value="GlnD_Uridyltrans_N"/>
</dbReference>
<dbReference type="Pfam" id="PF10335">
    <property type="entry name" value="DUF294_C"/>
    <property type="match status" value="1"/>
</dbReference>
<dbReference type="Proteomes" id="UP000093159">
    <property type="component" value="Unassembled WGS sequence"/>
</dbReference>
<dbReference type="InterPro" id="IPR046342">
    <property type="entry name" value="CBS_dom_sf"/>
</dbReference>
<dbReference type="SUPFAM" id="SSF54631">
    <property type="entry name" value="CBS-domain pair"/>
    <property type="match status" value="1"/>
</dbReference>
<dbReference type="OrthoDB" id="9808528at2"/>
<dbReference type="PROSITE" id="PS51371">
    <property type="entry name" value="CBS"/>
    <property type="match status" value="1"/>
</dbReference>
<name>A0A1C0B189_9BACT</name>
<dbReference type="SMART" id="SM00116">
    <property type="entry name" value="CBS"/>
    <property type="match status" value="2"/>
</dbReference>
<evidence type="ECO:0000256" key="1">
    <source>
        <dbReference type="ARBA" id="ARBA00023122"/>
    </source>
</evidence>
<dbReference type="InterPro" id="IPR000644">
    <property type="entry name" value="CBS_dom"/>
</dbReference>
<protein>
    <submittedName>
        <fullName evidence="5">Nucleotidyltransferase substrate binding domain protein</fullName>
    </submittedName>
    <submittedName>
        <fullName evidence="6">cAMP-binding nucleotidyltransferase (CBS domain)</fullName>
    </submittedName>
</protein>
<proteinExistence type="predicted"/>
<dbReference type="PROSITE" id="PS50042">
    <property type="entry name" value="CNMP_BINDING_3"/>
    <property type="match status" value="1"/>
</dbReference>
<dbReference type="EMBL" id="CP036246">
    <property type="protein sequence ID" value="QEP40040.1"/>
    <property type="molecule type" value="Genomic_DNA"/>
</dbReference>
<feature type="domain" description="Cyclic nucleotide-binding" evidence="3">
    <location>
        <begin position="15"/>
        <end position="130"/>
    </location>
</feature>
<dbReference type="SMART" id="SM00100">
    <property type="entry name" value="cNMP"/>
    <property type="match status" value="1"/>
</dbReference>
<keyword evidence="6" id="KW-0808">Transferase</keyword>
<dbReference type="PANTHER" id="PTHR43080:SF2">
    <property type="entry name" value="CBS DOMAIN-CONTAINING PROTEIN"/>
    <property type="match status" value="1"/>
</dbReference>
<dbReference type="KEGG" id="apoc:APORC_0410"/>
<dbReference type="InterPro" id="IPR018490">
    <property type="entry name" value="cNMP-bd_dom_sf"/>
</dbReference>
<dbReference type="GO" id="GO:0008773">
    <property type="term" value="F:[protein-PII] uridylyltransferase activity"/>
    <property type="evidence" value="ECO:0007669"/>
    <property type="project" value="InterPro"/>
</dbReference>
<evidence type="ECO:0000313" key="7">
    <source>
        <dbReference type="Proteomes" id="UP000093159"/>
    </source>
</evidence>
<accession>A0A1C0B189</accession>
<keyword evidence="1 2" id="KW-0129">CBS domain</keyword>
<reference evidence="5 7" key="1">
    <citation type="submission" date="2015-05" db="EMBL/GenBank/DDBJ databases">
        <authorList>
            <person name="Rovetto F."/>
            <person name="Cocolin L."/>
            <person name="Illeghems K."/>
            <person name="Van Nieuwerburgh F."/>
            <person name="Houf K."/>
        </authorList>
    </citation>
    <scope>NUCLEOTIDE SEQUENCE [LARGE SCALE GENOMIC DNA]</scope>
    <source>
        <strain evidence="5 7">117434</strain>
    </source>
</reference>